<gene>
    <name evidence="1" type="ORF">EA473_21305</name>
</gene>
<dbReference type="InterPro" id="IPR023976">
    <property type="entry name" value="CHP04031_Htur1727"/>
</dbReference>
<dbReference type="RefSeq" id="WP_124197558.1">
    <property type="nucleotide sequence ID" value="NZ_REGA01000029.1"/>
</dbReference>
<evidence type="ECO:0000313" key="2">
    <source>
        <dbReference type="Proteomes" id="UP000282323"/>
    </source>
</evidence>
<comment type="caution">
    <text evidence="1">The sequence shown here is derived from an EMBL/GenBank/DDBJ whole genome shotgun (WGS) entry which is preliminary data.</text>
</comment>
<dbReference type="Gene3D" id="3.10.20.520">
    <property type="entry name" value="Phenylacetic acid degradation B"/>
    <property type="match status" value="1"/>
</dbReference>
<sequence>MGDNSRRSKVECDERGNPRSQWEVFVRQRESEPMCHVGSVAADSEPAAYEHASHLFDRYAVDVWICPAAEVGRYSARTLSAGGDESRVSEP</sequence>
<dbReference type="InterPro" id="IPR038693">
    <property type="entry name" value="PaaB_sf"/>
</dbReference>
<evidence type="ECO:0000313" key="1">
    <source>
        <dbReference type="EMBL" id="RQG90407.1"/>
    </source>
</evidence>
<protein>
    <submittedName>
        <fullName evidence="1">RSAM-partnered protein</fullName>
    </submittedName>
</protein>
<accession>A0A3N6LQ83</accession>
<reference evidence="1 2" key="1">
    <citation type="submission" date="2018-10" db="EMBL/GenBank/DDBJ databases">
        <title>Natrarchaeobius chitinivorans gen. nov., sp. nov., and Natrarchaeobius haloalkaliphilus sp. nov., alkaliphilic, chitin-utilizing haloarchaea from hypersaline alkaline lakes.</title>
        <authorList>
            <person name="Sorokin D.Y."/>
            <person name="Elcheninov A.G."/>
            <person name="Kostrikina N.A."/>
            <person name="Bale N.J."/>
            <person name="Sinninghe Damste J.S."/>
            <person name="Khijniak T.V."/>
            <person name="Kublanov I.V."/>
            <person name="Toshchakov S.V."/>
        </authorList>
    </citation>
    <scope>NUCLEOTIDE SEQUENCE [LARGE SCALE GENOMIC DNA]</scope>
    <source>
        <strain evidence="1 2">AArcht4T</strain>
    </source>
</reference>
<proteinExistence type="predicted"/>
<dbReference type="OrthoDB" id="168567at2157"/>
<dbReference type="Proteomes" id="UP000282323">
    <property type="component" value="Unassembled WGS sequence"/>
</dbReference>
<dbReference type="EMBL" id="REGA01000029">
    <property type="protein sequence ID" value="RQG90407.1"/>
    <property type="molecule type" value="Genomic_DNA"/>
</dbReference>
<organism evidence="1 2">
    <name type="scientific">Natrarchaeobius chitinivorans</name>
    <dbReference type="NCBI Taxonomy" id="1679083"/>
    <lineage>
        <taxon>Archaea</taxon>
        <taxon>Methanobacteriati</taxon>
        <taxon>Methanobacteriota</taxon>
        <taxon>Stenosarchaea group</taxon>
        <taxon>Halobacteria</taxon>
        <taxon>Halobacteriales</taxon>
        <taxon>Natrialbaceae</taxon>
        <taxon>Natrarchaeobius</taxon>
    </lineage>
</organism>
<keyword evidence="2" id="KW-1185">Reference proteome</keyword>
<dbReference type="AlphaFoldDB" id="A0A3N6LQ83"/>
<name>A0A3N6LQ83_NATCH</name>
<dbReference type="InterPro" id="IPR009359">
    <property type="entry name" value="PaaB"/>
</dbReference>
<dbReference type="Pfam" id="PF06243">
    <property type="entry name" value="PaaB"/>
    <property type="match status" value="1"/>
</dbReference>
<dbReference type="NCBIfam" id="TIGR04031">
    <property type="entry name" value="Htur_1727_fam"/>
    <property type="match status" value="1"/>
</dbReference>